<proteinExistence type="predicted"/>
<dbReference type="PANTHER" id="PTHR44259">
    <property type="entry name" value="OS07G0183000 PROTEIN-RELATED"/>
    <property type="match status" value="1"/>
</dbReference>
<dbReference type="AlphaFoldDB" id="A0A833VRA4"/>
<dbReference type="Pfam" id="PF03478">
    <property type="entry name" value="Beta-prop_KIB1-4"/>
    <property type="match status" value="1"/>
</dbReference>
<dbReference type="PANTHER" id="PTHR44259:SF114">
    <property type="entry name" value="OS06G0707300 PROTEIN"/>
    <property type="match status" value="1"/>
</dbReference>
<evidence type="ECO:0000313" key="2">
    <source>
        <dbReference type="EMBL" id="KAF3331948.1"/>
    </source>
</evidence>
<keyword evidence="3" id="KW-1185">Reference proteome</keyword>
<dbReference type="InterPro" id="IPR005174">
    <property type="entry name" value="KIB1-4_b-propeller"/>
</dbReference>
<gene>
    <name evidence="2" type="ORF">FCM35_KLT03354</name>
</gene>
<protein>
    <recommendedName>
        <fullName evidence="1">KIB1-4 beta-propeller domain-containing protein</fullName>
    </recommendedName>
</protein>
<sequence length="192" mass="22011">MTHLIVVVPLGKIFAHYRGRNFKFVTTRPHLVVDVSDGPTGKILSTISCPVDVMADSCLISTSDGLLMVSKNYVRSHEDDKPYNDYQFVVYRLENYNNNHPNWTMLSGIGDMMLFLDDRNAFSLKTSEYDHGYKGNCIYFITRLKKTCSHLNSLSRYIVVGYDMGESKSFEVCSLGEYTNRTELFWFIPSLV</sequence>
<comment type="caution">
    <text evidence="2">The sequence shown here is derived from an EMBL/GenBank/DDBJ whole genome shotgun (WGS) entry which is preliminary data.</text>
</comment>
<dbReference type="EMBL" id="SWLB01000012">
    <property type="protein sequence ID" value="KAF3331948.1"/>
    <property type="molecule type" value="Genomic_DNA"/>
</dbReference>
<evidence type="ECO:0000259" key="1">
    <source>
        <dbReference type="Pfam" id="PF03478"/>
    </source>
</evidence>
<evidence type="ECO:0000313" key="3">
    <source>
        <dbReference type="Proteomes" id="UP000623129"/>
    </source>
</evidence>
<dbReference type="InterPro" id="IPR050942">
    <property type="entry name" value="F-box_BR-signaling"/>
</dbReference>
<name>A0A833VRA4_9POAL</name>
<reference evidence="2" key="1">
    <citation type="submission" date="2020-01" db="EMBL/GenBank/DDBJ databases">
        <title>Genome sequence of Kobresia littledalei, the first chromosome-level genome in the family Cyperaceae.</title>
        <authorList>
            <person name="Qu G."/>
        </authorList>
    </citation>
    <scope>NUCLEOTIDE SEQUENCE</scope>
    <source>
        <strain evidence="2">C.B.Clarke</strain>
        <tissue evidence="2">Leaf</tissue>
    </source>
</reference>
<organism evidence="2 3">
    <name type="scientific">Carex littledalei</name>
    <dbReference type="NCBI Taxonomy" id="544730"/>
    <lineage>
        <taxon>Eukaryota</taxon>
        <taxon>Viridiplantae</taxon>
        <taxon>Streptophyta</taxon>
        <taxon>Embryophyta</taxon>
        <taxon>Tracheophyta</taxon>
        <taxon>Spermatophyta</taxon>
        <taxon>Magnoliopsida</taxon>
        <taxon>Liliopsida</taxon>
        <taxon>Poales</taxon>
        <taxon>Cyperaceae</taxon>
        <taxon>Cyperoideae</taxon>
        <taxon>Cariceae</taxon>
        <taxon>Carex</taxon>
        <taxon>Carex subgen. Euthyceras</taxon>
    </lineage>
</organism>
<accession>A0A833VRA4</accession>
<feature type="domain" description="KIB1-4 beta-propeller" evidence="1">
    <location>
        <begin position="15"/>
        <end position="141"/>
    </location>
</feature>
<dbReference type="Proteomes" id="UP000623129">
    <property type="component" value="Unassembled WGS sequence"/>
</dbReference>